<gene>
    <name evidence="12" type="primary">LOC123402896</name>
</gene>
<dbReference type="GO" id="GO:0042742">
    <property type="term" value="P:defense response to bacterium"/>
    <property type="evidence" value="ECO:0007669"/>
    <property type="project" value="UniProtKB-ARBA"/>
</dbReference>
<dbReference type="InterPro" id="IPR038005">
    <property type="entry name" value="RX-like_CC"/>
</dbReference>
<evidence type="ECO:0000259" key="10">
    <source>
        <dbReference type="Pfam" id="PF23559"/>
    </source>
</evidence>
<evidence type="ECO:0000256" key="4">
    <source>
        <dbReference type="ARBA" id="ARBA00022741"/>
    </source>
</evidence>
<dbReference type="Gene3D" id="1.20.5.4130">
    <property type="match status" value="1"/>
</dbReference>
<dbReference type="GO" id="GO:0002758">
    <property type="term" value="P:innate immune response-activating signaling pathway"/>
    <property type="evidence" value="ECO:0007669"/>
    <property type="project" value="UniProtKB-ARBA"/>
</dbReference>
<reference evidence="12" key="2">
    <citation type="submission" date="2020-10" db="EMBL/GenBank/DDBJ databases">
        <authorList>
            <person name="Scholz U."/>
            <person name="Mascher M."/>
            <person name="Fiebig A."/>
        </authorList>
    </citation>
    <scope>NUCLEOTIDE SEQUENCE [LARGE SCALE GENOMIC DNA]</scope>
    <source>
        <strain evidence="12">cv. Morex</strain>
    </source>
</reference>
<dbReference type="InterPro" id="IPR058922">
    <property type="entry name" value="WHD_DRP"/>
</dbReference>
<dbReference type="SMR" id="A0A8I6WJF6"/>
<evidence type="ECO:0000256" key="7">
    <source>
        <dbReference type="SAM" id="SignalP"/>
    </source>
</evidence>
<reference evidence="12" key="3">
    <citation type="submission" date="2022-01" db="UniProtKB">
        <authorList>
            <consortium name="EnsemblPlants"/>
        </authorList>
    </citation>
    <scope>IDENTIFICATION</scope>
    <source>
        <strain evidence="12">subsp. vulgare</strain>
    </source>
</reference>
<dbReference type="Gene3D" id="3.80.10.10">
    <property type="entry name" value="Ribonuclease Inhibitor"/>
    <property type="match status" value="1"/>
</dbReference>
<feature type="chain" id="PRO_5035201444" evidence="7">
    <location>
        <begin position="19"/>
        <end position="899"/>
    </location>
</feature>
<dbReference type="InterPro" id="IPR055414">
    <property type="entry name" value="LRR_R13L4/SHOC2-like"/>
</dbReference>
<dbReference type="CDD" id="cd14798">
    <property type="entry name" value="RX-CC_like"/>
    <property type="match status" value="1"/>
</dbReference>
<evidence type="ECO:0000259" key="11">
    <source>
        <dbReference type="Pfam" id="PF23598"/>
    </source>
</evidence>
<evidence type="ECO:0000313" key="13">
    <source>
        <dbReference type="Proteomes" id="UP000011116"/>
    </source>
</evidence>
<evidence type="ECO:0000256" key="5">
    <source>
        <dbReference type="ARBA" id="ARBA00022821"/>
    </source>
</evidence>
<dbReference type="PRINTS" id="PR00364">
    <property type="entry name" value="DISEASERSIST"/>
</dbReference>
<keyword evidence="2" id="KW-0433">Leucine-rich repeat</keyword>
<dbReference type="InterPro" id="IPR041118">
    <property type="entry name" value="Rx_N"/>
</dbReference>
<keyword evidence="3" id="KW-0677">Repeat</keyword>
<evidence type="ECO:0000256" key="3">
    <source>
        <dbReference type="ARBA" id="ARBA00022737"/>
    </source>
</evidence>
<dbReference type="GO" id="GO:0043531">
    <property type="term" value="F:ADP binding"/>
    <property type="evidence" value="ECO:0007669"/>
    <property type="project" value="InterPro"/>
</dbReference>
<feature type="domain" description="NB-ARC" evidence="8">
    <location>
        <begin position="181"/>
        <end position="347"/>
    </location>
</feature>
<evidence type="ECO:0000256" key="2">
    <source>
        <dbReference type="ARBA" id="ARBA00022614"/>
    </source>
</evidence>
<dbReference type="Gene3D" id="3.40.50.300">
    <property type="entry name" value="P-loop containing nucleotide triphosphate hydrolases"/>
    <property type="match status" value="1"/>
</dbReference>
<name>A0A8I6WJF6_HORVV</name>
<proteinExistence type="inferred from homology"/>
<dbReference type="InterPro" id="IPR027417">
    <property type="entry name" value="P-loop_NTPase"/>
</dbReference>
<dbReference type="PANTHER" id="PTHR23155:SF1182">
    <property type="entry name" value="OS07G0186500 PROTEIN"/>
    <property type="match status" value="1"/>
</dbReference>
<dbReference type="Gene3D" id="1.10.8.430">
    <property type="entry name" value="Helical domain of apoptotic protease-activating factors"/>
    <property type="match status" value="1"/>
</dbReference>
<dbReference type="GO" id="GO:0009626">
    <property type="term" value="P:plant-type hypersensitive response"/>
    <property type="evidence" value="ECO:0007669"/>
    <property type="project" value="UniProtKB-ARBA"/>
</dbReference>
<dbReference type="SUPFAM" id="SSF52540">
    <property type="entry name" value="P-loop containing nucleoside triphosphate hydrolases"/>
    <property type="match status" value="1"/>
</dbReference>
<keyword evidence="13" id="KW-1185">Reference proteome</keyword>
<dbReference type="InterPro" id="IPR036388">
    <property type="entry name" value="WH-like_DNA-bd_sf"/>
</dbReference>
<dbReference type="FunFam" id="3.40.50.300:FF:001091">
    <property type="entry name" value="Probable disease resistance protein At1g61300"/>
    <property type="match status" value="1"/>
</dbReference>
<evidence type="ECO:0000256" key="6">
    <source>
        <dbReference type="ARBA" id="ARBA00023054"/>
    </source>
</evidence>
<keyword evidence="6" id="KW-0175">Coiled coil</keyword>
<dbReference type="EnsemblPlants" id="HORVU.MOREX.r3.1HG0093120.1">
    <property type="protein sequence ID" value="HORVU.MOREX.r3.1HG0093120.1.CDS1"/>
    <property type="gene ID" value="HORVU.MOREX.r3.1HG0093120"/>
</dbReference>
<dbReference type="SUPFAM" id="SSF52058">
    <property type="entry name" value="L domain-like"/>
    <property type="match status" value="1"/>
</dbReference>
<dbReference type="Pfam" id="PF23559">
    <property type="entry name" value="WHD_DRP"/>
    <property type="match status" value="1"/>
</dbReference>
<evidence type="ECO:0000259" key="9">
    <source>
        <dbReference type="Pfam" id="PF18052"/>
    </source>
</evidence>
<dbReference type="InterPro" id="IPR044974">
    <property type="entry name" value="Disease_R_plants"/>
</dbReference>
<feature type="domain" description="Disease resistance protein winged helix" evidence="10">
    <location>
        <begin position="436"/>
        <end position="507"/>
    </location>
</feature>
<dbReference type="AlphaFoldDB" id="A0A8I6WJF6"/>
<dbReference type="GeneID" id="123402896"/>
<evidence type="ECO:0000256" key="1">
    <source>
        <dbReference type="ARBA" id="ARBA00008894"/>
    </source>
</evidence>
<dbReference type="Pfam" id="PF23598">
    <property type="entry name" value="LRR_14"/>
    <property type="match status" value="1"/>
</dbReference>
<dbReference type="OrthoDB" id="598235at2759"/>
<dbReference type="InterPro" id="IPR032675">
    <property type="entry name" value="LRR_dom_sf"/>
</dbReference>
<dbReference type="InterPro" id="IPR042197">
    <property type="entry name" value="Apaf_helical"/>
</dbReference>
<feature type="domain" description="Disease resistance R13L4/SHOC-2-like LRR" evidence="11">
    <location>
        <begin position="553"/>
        <end position="870"/>
    </location>
</feature>
<organism evidence="12 13">
    <name type="scientific">Hordeum vulgare subsp. vulgare</name>
    <name type="common">Domesticated barley</name>
    <dbReference type="NCBI Taxonomy" id="112509"/>
    <lineage>
        <taxon>Eukaryota</taxon>
        <taxon>Viridiplantae</taxon>
        <taxon>Streptophyta</taxon>
        <taxon>Embryophyta</taxon>
        <taxon>Tracheophyta</taxon>
        <taxon>Spermatophyta</taxon>
        <taxon>Magnoliopsida</taxon>
        <taxon>Liliopsida</taxon>
        <taxon>Poales</taxon>
        <taxon>Poaceae</taxon>
        <taxon>BOP clade</taxon>
        <taxon>Pooideae</taxon>
        <taxon>Triticodae</taxon>
        <taxon>Triticeae</taxon>
        <taxon>Hordeinae</taxon>
        <taxon>Hordeum</taxon>
    </lineage>
</organism>
<evidence type="ECO:0000259" key="8">
    <source>
        <dbReference type="Pfam" id="PF00931"/>
    </source>
</evidence>
<dbReference type="FunFam" id="1.10.10.10:FF:000322">
    <property type="entry name" value="Probable disease resistance protein At1g63360"/>
    <property type="match status" value="1"/>
</dbReference>
<keyword evidence="4" id="KW-0547">Nucleotide-binding</keyword>
<dbReference type="RefSeq" id="XP_044952801.1">
    <property type="nucleotide sequence ID" value="XM_045096866.1"/>
</dbReference>
<reference evidence="13" key="1">
    <citation type="journal article" date="2012" name="Nature">
        <title>A physical, genetic and functional sequence assembly of the barley genome.</title>
        <authorList>
            <consortium name="The International Barley Genome Sequencing Consortium"/>
            <person name="Mayer K.F."/>
            <person name="Waugh R."/>
            <person name="Brown J.W."/>
            <person name="Schulman A."/>
            <person name="Langridge P."/>
            <person name="Platzer M."/>
            <person name="Fincher G.B."/>
            <person name="Muehlbauer G.J."/>
            <person name="Sato K."/>
            <person name="Close T.J."/>
            <person name="Wise R.P."/>
            <person name="Stein N."/>
        </authorList>
    </citation>
    <scope>NUCLEOTIDE SEQUENCE [LARGE SCALE GENOMIC DNA]</scope>
    <source>
        <strain evidence="13">cv. Morex</strain>
    </source>
</reference>
<sequence length="899" mass="102836">MAEAVILVLLQKLASTLGGATLKVFGSRLGKEAIFLLEVENNMKEIEIEFDVMQAFINQVDPYLTNNQIFQCWLKHIRKVAFEVEDIIDEYAFLLGKMDGTESFLRKTFRQSKNVMIWYNVASQLKQVKSRLQNLTTMKERYGIKIYDNDETSSSHSISRKFYFSDSSYLNDHDNAIVGQKDHLKKLLGCLNDAGPDRAIIMIQGMGGSGKSTLARSIYRKQDVTLCHAWISTSRNRQVEDILTNIIDKLDIGSDEHDNSDCEGMVKTIQTYLQNRKYLIVLDDLWDRESWSCFDNAFPKNSHGSIVIITTRNEAVASLAEEEHTIRLGNLSEEESWDLFSKKAFMKLPEATCPDGLISCAKKILEKCQGLPLAIAAIGSLLSYRGMEEREWKSFYNQLNWQLTYNPELSRVSNVLSSSLNDLPTHLKNCFLYCGLFPEDCEIRRKWIIRMWIAEGFVEDRGAEITLEEVAEEYLKELIQRSLIQVVERNEFGRPRRFKVHNIVKEITRTSSKKQRFGLICYNPVLTSLGDTERRVFVHAGGQDFQPGAAWQQLRSFLLFDKHVSVPWIRAASSSFRLLRVMCLRYSLLQNFPNAIVGLFNLYYLDLSRTKVKKIPKSVARLKNLQTLHLRRTFVRKLPREIKLLINLRHLSVSSDLYGTSILGNICGLKSLQTLRDVKASKNLVQNLSFLTQLKTLSITNVLASQNKDLWSSVGKLTVLTRLAVASDADDEILSIKNFRAPQYLEKFYLDGKLADGALFPISGRFQNLKRLSMRLSGLVQDPVSALSEMTNLIYLELTCAYNGESLVFCCGSFLKLRQLRLEKLENLNSVEINNGSMVNLTDIEFHDLGKLEYVPEGLTYLTKLQHLVADKMPELFTRKLEEEHRNGFLQHIGSIECV</sequence>
<dbReference type="OMA" id="FSSGWFP"/>
<dbReference type="Pfam" id="PF00931">
    <property type="entry name" value="NB-ARC"/>
    <property type="match status" value="1"/>
</dbReference>
<feature type="domain" description="Disease resistance N-terminal" evidence="9">
    <location>
        <begin position="21"/>
        <end position="101"/>
    </location>
</feature>
<evidence type="ECO:0000313" key="12">
    <source>
        <dbReference type="EnsemblPlants" id="HORVU.MOREX.r3.1HG0093120.1.CDS1"/>
    </source>
</evidence>
<dbReference type="PANTHER" id="PTHR23155">
    <property type="entry name" value="DISEASE RESISTANCE PROTEIN RP"/>
    <property type="match status" value="1"/>
</dbReference>
<keyword evidence="7" id="KW-0732">Signal</keyword>
<feature type="signal peptide" evidence="7">
    <location>
        <begin position="1"/>
        <end position="18"/>
    </location>
</feature>
<accession>A0A8I6WJF6</accession>
<dbReference type="Pfam" id="PF18052">
    <property type="entry name" value="Rx_N"/>
    <property type="match status" value="1"/>
</dbReference>
<dbReference type="Gramene" id="HORVU.MOREX.r3.1HG0093120.1">
    <property type="protein sequence ID" value="HORVU.MOREX.r3.1HG0093120.1.CDS1"/>
    <property type="gene ID" value="HORVU.MOREX.r3.1HG0093120"/>
</dbReference>
<keyword evidence="5" id="KW-0611">Plant defense</keyword>
<dbReference type="KEGG" id="hvg:123402896"/>
<dbReference type="Gene3D" id="1.10.10.10">
    <property type="entry name" value="Winged helix-like DNA-binding domain superfamily/Winged helix DNA-binding domain"/>
    <property type="match status" value="1"/>
</dbReference>
<comment type="similarity">
    <text evidence="1">Belongs to the disease resistance NB-LRR family.</text>
</comment>
<dbReference type="Proteomes" id="UP000011116">
    <property type="component" value="Chromosome 1H"/>
</dbReference>
<protein>
    <submittedName>
        <fullName evidence="12">Uncharacterized protein</fullName>
    </submittedName>
</protein>
<dbReference type="InterPro" id="IPR002182">
    <property type="entry name" value="NB-ARC"/>
</dbReference>